<dbReference type="FunFam" id="3.40.309.10:FF:000012">
    <property type="entry name" value="Betaine aldehyde dehydrogenase"/>
    <property type="match status" value="1"/>
</dbReference>
<evidence type="ECO:0000313" key="6">
    <source>
        <dbReference type="EMBL" id="QHI71012.1"/>
    </source>
</evidence>
<feature type="active site" evidence="3">
    <location>
        <position position="249"/>
    </location>
</feature>
<proteinExistence type="inferred from homology"/>
<organism evidence="6 7">
    <name type="scientific">Aminipila terrae</name>
    <dbReference type="NCBI Taxonomy" id="2697030"/>
    <lineage>
        <taxon>Bacteria</taxon>
        <taxon>Bacillati</taxon>
        <taxon>Bacillota</taxon>
        <taxon>Clostridia</taxon>
        <taxon>Peptostreptococcales</taxon>
        <taxon>Anaerovoracaceae</taxon>
        <taxon>Aminipila</taxon>
    </lineage>
</organism>
<protein>
    <submittedName>
        <fullName evidence="6">Aldehyde dehydrogenase family protein</fullName>
    </submittedName>
</protein>
<dbReference type="InterPro" id="IPR029510">
    <property type="entry name" value="Ald_DH_CS_GLU"/>
</dbReference>
<evidence type="ECO:0000313" key="7">
    <source>
        <dbReference type="Proteomes" id="UP000463883"/>
    </source>
</evidence>
<evidence type="ECO:0000256" key="1">
    <source>
        <dbReference type="ARBA" id="ARBA00009986"/>
    </source>
</evidence>
<reference evidence="6 7" key="1">
    <citation type="submission" date="2020-01" db="EMBL/GenBank/DDBJ databases">
        <title>Genomic analysis of Aminipila sp. CBA3637.</title>
        <authorList>
            <person name="Kim Y.B."/>
            <person name="Roh S.W."/>
        </authorList>
    </citation>
    <scope>NUCLEOTIDE SEQUENCE [LARGE SCALE GENOMIC DNA]</scope>
    <source>
        <strain evidence="6 7">CBA3637</strain>
    </source>
</reference>
<dbReference type="PROSITE" id="PS00687">
    <property type="entry name" value="ALDEHYDE_DEHYDR_GLU"/>
    <property type="match status" value="1"/>
</dbReference>
<dbReference type="InterPro" id="IPR016161">
    <property type="entry name" value="Ald_DH/histidinol_DH"/>
</dbReference>
<name>A0A6P1MAE7_9FIRM</name>
<dbReference type="EMBL" id="CP047591">
    <property type="protein sequence ID" value="QHI71012.1"/>
    <property type="molecule type" value="Genomic_DNA"/>
</dbReference>
<dbReference type="FunFam" id="3.40.605.10:FF:000007">
    <property type="entry name" value="NAD/NADP-dependent betaine aldehyde dehydrogenase"/>
    <property type="match status" value="1"/>
</dbReference>
<dbReference type="Pfam" id="PF00171">
    <property type="entry name" value="Aldedh"/>
    <property type="match status" value="1"/>
</dbReference>
<sequence>MKKMFIAGKWVNGHSSQVTQIINPATGEEIDTVSCASEMDVDRAIQCAKLQSSDEGEWKNMAPGDRSKVLLRIAELIHEKSEEISRLETLNQGKTLVDSRFDVELGAEFFKSMAGMTGFISGQTFDYKKGLHVMTIREPLGVCGIIVPWNYPFYIMAEYTSQALAAGNTIVCKPSEITPLTAIALFEIFEEAGVPKGAANLLLGKSSVIGNAITHSHNIDKVVFIGSTKIGREVMKASAESNFKPLSLELGGKSPFIVFEDADMDTALDYAGLSIFMGAGQTCTAGSRMLLQDSIYDEFLERFLGYVKTIKLGSGLDEGTMMGPLVSEDHMKKVLEFIEEGKNEGARIVCGGRRACVTGYEKGFFVEPTVFTDVTNDMKIVQEEIFGPVLTVQKFYSEEDAIKLANSTVYGLAAGIFTNDNGRVLRMSRAVEAGKIYVNNYFTEINEAPCSALKQSGIGEEMGLLGLEGYTKIKQVNISTTLEPAHFFEIK</sequence>
<dbReference type="Gene3D" id="3.40.309.10">
    <property type="entry name" value="Aldehyde Dehydrogenase, Chain A, domain 2"/>
    <property type="match status" value="1"/>
</dbReference>
<keyword evidence="7" id="KW-1185">Reference proteome</keyword>
<keyword evidence="2 4" id="KW-0560">Oxidoreductase</keyword>
<dbReference type="InterPro" id="IPR016163">
    <property type="entry name" value="Ald_DH_C"/>
</dbReference>
<evidence type="ECO:0000259" key="5">
    <source>
        <dbReference type="Pfam" id="PF00171"/>
    </source>
</evidence>
<dbReference type="InterPro" id="IPR015590">
    <property type="entry name" value="Aldehyde_DH_dom"/>
</dbReference>
<dbReference type="GO" id="GO:0016620">
    <property type="term" value="F:oxidoreductase activity, acting on the aldehyde or oxo group of donors, NAD or NADP as acceptor"/>
    <property type="evidence" value="ECO:0007669"/>
    <property type="project" value="InterPro"/>
</dbReference>
<feature type="domain" description="Aldehyde dehydrogenase" evidence="5">
    <location>
        <begin position="10"/>
        <end position="476"/>
    </location>
</feature>
<dbReference type="InterPro" id="IPR016162">
    <property type="entry name" value="Ald_DH_N"/>
</dbReference>
<dbReference type="KEGG" id="amic:Ami3637_00205"/>
<dbReference type="RefSeq" id="WP_162360790.1">
    <property type="nucleotide sequence ID" value="NZ_CP047591.1"/>
</dbReference>
<dbReference type="PANTHER" id="PTHR11699">
    <property type="entry name" value="ALDEHYDE DEHYDROGENASE-RELATED"/>
    <property type="match status" value="1"/>
</dbReference>
<dbReference type="Proteomes" id="UP000463883">
    <property type="component" value="Chromosome"/>
</dbReference>
<dbReference type="AlphaFoldDB" id="A0A6P1MAE7"/>
<dbReference type="SUPFAM" id="SSF53720">
    <property type="entry name" value="ALDH-like"/>
    <property type="match status" value="1"/>
</dbReference>
<gene>
    <name evidence="6" type="ORF">Ami3637_00205</name>
</gene>
<dbReference type="Gene3D" id="3.40.605.10">
    <property type="entry name" value="Aldehyde Dehydrogenase, Chain A, domain 1"/>
    <property type="match status" value="1"/>
</dbReference>
<accession>A0A6P1MAE7</accession>
<evidence type="ECO:0000256" key="2">
    <source>
        <dbReference type="ARBA" id="ARBA00023002"/>
    </source>
</evidence>
<comment type="similarity">
    <text evidence="1 4">Belongs to the aldehyde dehydrogenase family.</text>
</comment>
<evidence type="ECO:0000256" key="4">
    <source>
        <dbReference type="RuleBase" id="RU003345"/>
    </source>
</evidence>
<evidence type="ECO:0000256" key="3">
    <source>
        <dbReference type="PROSITE-ProRule" id="PRU10007"/>
    </source>
</evidence>